<keyword evidence="2" id="KW-0614">Plasmid</keyword>
<sequence>MGGLAGPEQQGLGEAVCKELGNERLQHAAIDAGRTPPSDRTSRRWTHQGRIPHPDGVERAQRRAAIARLDEFQA</sequence>
<dbReference type="EMBL" id="AP008931">
    <property type="protein sequence ID" value="BAE46187.1"/>
    <property type="molecule type" value="Genomic_DNA"/>
</dbReference>
<gene>
    <name evidence="2" type="ordered locus">RER_pREL1-02440</name>
</gene>
<geneLocation type="plasmid" evidence="2 3">
    <name>pREL1</name>
</geneLocation>
<organism evidence="2 3">
    <name type="scientific">Rhodococcus erythropolis (strain PR4 / NBRC 100887)</name>
    <dbReference type="NCBI Taxonomy" id="234621"/>
    <lineage>
        <taxon>Bacteria</taxon>
        <taxon>Bacillati</taxon>
        <taxon>Actinomycetota</taxon>
        <taxon>Actinomycetes</taxon>
        <taxon>Mycobacteriales</taxon>
        <taxon>Nocardiaceae</taxon>
        <taxon>Rhodococcus</taxon>
        <taxon>Rhodococcus erythropolis group</taxon>
    </lineage>
</organism>
<protein>
    <submittedName>
        <fullName evidence="2">Uncharacterized protein</fullName>
    </submittedName>
</protein>
<reference evidence="3" key="1">
    <citation type="submission" date="2005-03" db="EMBL/GenBank/DDBJ databases">
        <title>Comparison of the complete genome sequences of Rhodococcus erythropolis PR4 and Rhodococcus opacus B4.</title>
        <authorList>
            <person name="Takarada H."/>
            <person name="Sekine M."/>
            <person name="Hosoyama A."/>
            <person name="Yamada R."/>
            <person name="Fujisawa T."/>
            <person name="Omata S."/>
            <person name="Shimizu A."/>
            <person name="Tsukatani N."/>
            <person name="Tanikawa S."/>
            <person name="Fujita N."/>
            <person name="Harayama S."/>
        </authorList>
    </citation>
    <scope>NUCLEOTIDE SEQUENCE [LARGE SCALE GENOMIC DNA]</scope>
    <source>
        <strain evidence="3">PR4 / NBRC 100887</strain>
        <plasmid evidence="3">pREL1</plasmid>
    </source>
</reference>
<feature type="region of interest" description="Disordered" evidence="1">
    <location>
        <begin position="27"/>
        <end position="59"/>
    </location>
</feature>
<reference evidence="2 3" key="2">
    <citation type="journal article" date="2006" name="Environ. Microbiol.">
        <title>Sequence analysis of three plasmids harboured in Rhodococcus erythropolis strain PR4.</title>
        <authorList>
            <person name="Sekine M."/>
            <person name="Tanikawa S."/>
            <person name="Omata S."/>
            <person name="Saito M."/>
            <person name="Fujisawa T."/>
            <person name="Tsukatani N."/>
            <person name="Tajima T."/>
            <person name="Sekigawa T."/>
            <person name="Kosugi H."/>
            <person name="Matsuo Y."/>
            <person name="Nishiko R."/>
            <person name="Imamura K."/>
            <person name="Ito M."/>
            <person name="Narita H."/>
            <person name="Tago S."/>
            <person name="Fujita N."/>
            <person name="Harayama S."/>
        </authorList>
    </citation>
    <scope>NUCLEOTIDE SEQUENCE [LARGE SCALE GENOMIC DNA]</scope>
    <source>
        <strain evidence="3">PR4 / NBRC 100887</strain>
        <plasmid evidence="2 3">pREL1</plasmid>
    </source>
</reference>
<dbReference type="KEGG" id="rer:RER_pREL1-02440"/>
<dbReference type="HOGENOM" id="CLU_2685401_0_0_11"/>
<proteinExistence type="predicted"/>
<evidence type="ECO:0000313" key="2">
    <source>
        <dbReference type="EMBL" id="BAE46187.1"/>
    </source>
</evidence>
<accession>Q3L9C6</accession>
<dbReference type="AlphaFoldDB" id="Q3L9C6"/>
<evidence type="ECO:0000256" key="1">
    <source>
        <dbReference type="SAM" id="MobiDB-lite"/>
    </source>
</evidence>
<evidence type="ECO:0000313" key="3">
    <source>
        <dbReference type="Proteomes" id="UP000002204"/>
    </source>
</evidence>
<dbReference type="Proteomes" id="UP000002204">
    <property type="component" value="Plasmid pREL1"/>
</dbReference>
<name>Q3L9C6_RHOE4</name>
<dbReference type="PATRIC" id="fig|234621.6.peg.372"/>